<feature type="region of interest" description="Disordered" evidence="1">
    <location>
        <begin position="122"/>
        <end position="147"/>
    </location>
</feature>
<evidence type="ECO:0000256" key="1">
    <source>
        <dbReference type="SAM" id="MobiDB-lite"/>
    </source>
</evidence>
<name>A0A0K2V543_LEPSM</name>
<feature type="compositionally biased region" description="Basic and acidic residues" evidence="1">
    <location>
        <begin position="75"/>
        <end position="87"/>
    </location>
</feature>
<organism evidence="2">
    <name type="scientific">Lepeophtheirus salmonis</name>
    <name type="common">Salmon louse</name>
    <name type="synonym">Caligus salmonis</name>
    <dbReference type="NCBI Taxonomy" id="72036"/>
    <lineage>
        <taxon>Eukaryota</taxon>
        <taxon>Metazoa</taxon>
        <taxon>Ecdysozoa</taxon>
        <taxon>Arthropoda</taxon>
        <taxon>Crustacea</taxon>
        <taxon>Multicrustacea</taxon>
        <taxon>Hexanauplia</taxon>
        <taxon>Copepoda</taxon>
        <taxon>Siphonostomatoida</taxon>
        <taxon>Caligidae</taxon>
        <taxon>Lepeophtheirus</taxon>
    </lineage>
</organism>
<feature type="region of interest" description="Disordered" evidence="1">
    <location>
        <begin position="75"/>
        <end position="99"/>
    </location>
</feature>
<evidence type="ECO:0000313" key="2">
    <source>
        <dbReference type="EMBL" id="CDW45262.1"/>
    </source>
</evidence>
<feature type="region of interest" description="Disordered" evidence="1">
    <location>
        <begin position="1"/>
        <end position="22"/>
    </location>
</feature>
<reference evidence="2" key="1">
    <citation type="submission" date="2014-05" db="EMBL/GenBank/DDBJ databases">
        <authorList>
            <person name="Chronopoulou M."/>
        </authorList>
    </citation>
    <scope>NUCLEOTIDE SEQUENCE</scope>
    <source>
        <tissue evidence="2">Whole organism</tissue>
    </source>
</reference>
<feature type="non-terminal residue" evidence="2">
    <location>
        <position position="1"/>
    </location>
</feature>
<sequence length="181" mass="20204">EDDLRRALLSTGTGAPPPVPFGLFRREEVEGRAGAEGVEGRAAREAPQSPLFFPLIIILLLFRRSFLLRLPLQRQSKEEDQEGESRRSPPQLHPHLHTHFTPSPGSGAFLFFLAQLHVPEHPEQQHLPTPPPQSSTTGVALDKEHGEPTRSRVRGIFHLFTPHSIIALSTLRLTRLGDQGY</sequence>
<dbReference type="AlphaFoldDB" id="A0A0K2V543"/>
<protein>
    <submittedName>
        <fullName evidence="2">Uncharacterized protein</fullName>
    </submittedName>
</protein>
<proteinExistence type="predicted"/>
<dbReference type="EMBL" id="HACA01027901">
    <property type="protein sequence ID" value="CDW45262.1"/>
    <property type="molecule type" value="Transcribed_RNA"/>
</dbReference>
<accession>A0A0K2V543</accession>